<evidence type="ECO:0000313" key="2">
    <source>
        <dbReference type="EMBL" id="GJE85022.1"/>
    </source>
</evidence>
<feature type="compositionally biased region" description="Basic and acidic residues" evidence="1">
    <location>
        <begin position="225"/>
        <end position="235"/>
    </location>
</feature>
<evidence type="ECO:0000256" key="1">
    <source>
        <dbReference type="SAM" id="MobiDB-lite"/>
    </source>
</evidence>
<dbReference type="Proteomes" id="UP000703269">
    <property type="component" value="Unassembled WGS sequence"/>
</dbReference>
<sequence>MQPEDLATARFRAALPAVLQPASPALAAFHATRARLALHPAPDADVLKTTNCMRCGAYLLDGSGAVRVVRRALGKGRGRGRGRPYVRVLRRSCALCGCDEDLPLEKSAPKREARAGAAASLATAPVPSGAAKTGSVQSAGASTPLAAQSRLSSAAPSNQLSRTPSAAPSRQSSQAPTSQPTPVPSSASGKASASSKASLAPAQNPLDARAKTRPKKKTGLQDMLARNRERQEQEMKAASGGLAAFLQDL</sequence>
<keyword evidence="3" id="KW-1185">Reference proteome</keyword>
<proteinExistence type="predicted"/>
<reference evidence="2 3" key="1">
    <citation type="submission" date="2021-08" db="EMBL/GenBank/DDBJ databases">
        <title>Draft Genome Sequence of Phanerochaete sordida strain YK-624.</title>
        <authorList>
            <person name="Mori T."/>
            <person name="Dohra H."/>
            <person name="Suzuki T."/>
            <person name="Kawagishi H."/>
            <person name="Hirai H."/>
        </authorList>
    </citation>
    <scope>NUCLEOTIDE SEQUENCE [LARGE SCALE GENOMIC DNA]</scope>
    <source>
        <strain evidence="2 3">YK-624</strain>
    </source>
</reference>
<comment type="caution">
    <text evidence="2">The sequence shown here is derived from an EMBL/GenBank/DDBJ whole genome shotgun (WGS) entry which is preliminary data.</text>
</comment>
<protein>
    <recommendedName>
        <fullName evidence="4">Rpr2-domain-containing protein</fullName>
    </recommendedName>
</protein>
<feature type="region of interest" description="Disordered" evidence="1">
    <location>
        <begin position="119"/>
        <end position="249"/>
    </location>
</feature>
<gene>
    <name evidence="2" type="ORF">PsYK624_010990</name>
</gene>
<dbReference type="AlphaFoldDB" id="A0A9P3FYU3"/>
<feature type="compositionally biased region" description="Low complexity" evidence="1">
    <location>
        <begin position="161"/>
        <end position="202"/>
    </location>
</feature>
<dbReference type="OrthoDB" id="2685617at2759"/>
<evidence type="ECO:0008006" key="4">
    <source>
        <dbReference type="Google" id="ProtNLM"/>
    </source>
</evidence>
<accession>A0A9P3FYU3</accession>
<evidence type="ECO:0000313" key="3">
    <source>
        <dbReference type="Proteomes" id="UP000703269"/>
    </source>
</evidence>
<name>A0A9P3FYU3_9APHY</name>
<organism evidence="2 3">
    <name type="scientific">Phanerochaete sordida</name>
    <dbReference type="NCBI Taxonomy" id="48140"/>
    <lineage>
        <taxon>Eukaryota</taxon>
        <taxon>Fungi</taxon>
        <taxon>Dikarya</taxon>
        <taxon>Basidiomycota</taxon>
        <taxon>Agaricomycotina</taxon>
        <taxon>Agaricomycetes</taxon>
        <taxon>Polyporales</taxon>
        <taxon>Phanerochaetaceae</taxon>
        <taxon>Phanerochaete</taxon>
    </lineage>
</organism>
<dbReference type="EMBL" id="BPQB01000001">
    <property type="protein sequence ID" value="GJE85022.1"/>
    <property type="molecule type" value="Genomic_DNA"/>
</dbReference>
<feature type="compositionally biased region" description="Polar residues" evidence="1">
    <location>
        <begin position="134"/>
        <end position="160"/>
    </location>
</feature>